<feature type="compositionally biased region" description="Polar residues" evidence="1">
    <location>
        <begin position="9"/>
        <end position="20"/>
    </location>
</feature>
<dbReference type="AlphaFoldDB" id="A0AAT9FJI2"/>
<name>A0AAT9FJI2_9BACT</name>
<evidence type="ECO:0008006" key="3">
    <source>
        <dbReference type="Google" id="ProtNLM"/>
    </source>
</evidence>
<proteinExistence type="predicted"/>
<dbReference type="KEGG" id="osu:NT6N_11630"/>
<protein>
    <recommendedName>
        <fullName evidence="3">DUF883 domain-containing protein</fullName>
    </recommendedName>
</protein>
<gene>
    <name evidence="2" type="ORF">NT6N_11630</name>
</gene>
<evidence type="ECO:0000313" key="2">
    <source>
        <dbReference type="EMBL" id="BDS06123.1"/>
    </source>
</evidence>
<reference evidence="2" key="1">
    <citation type="submission" date="2024-07" db="EMBL/GenBank/DDBJ databases">
        <title>Complete genome sequence of Verrucomicrobiaceae bacterium NT6N.</title>
        <authorList>
            <person name="Huang C."/>
            <person name="Takami H."/>
            <person name="Hamasaki K."/>
        </authorList>
    </citation>
    <scope>NUCLEOTIDE SEQUENCE</scope>
    <source>
        <strain evidence="2">NT6N</strain>
    </source>
</reference>
<evidence type="ECO:0000256" key="1">
    <source>
        <dbReference type="SAM" id="MobiDB-lite"/>
    </source>
</evidence>
<accession>A0AAT9FJI2</accession>
<sequence length="134" mass="14491">MEETYADPNFTSDSPFSETPASHGAANDLRNAAGEKAKKIAQDAGAKAQQLKQTAVDKAQQFREFAGTKAHDVKETASVKAQQLKQAAGEQMQHGKVKAREVHADTEEYIRQNPTKAVLTALGIGFVLGVIVRR</sequence>
<dbReference type="EMBL" id="AP026866">
    <property type="protein sequence ID" value="BDS06123.1"/>
    <property type="molecule type" value="Genomic_DNA"/>
</dbReference>
<organism evidence="2">
    <name type="scientific">Oceaniferula spumae</name>
    <dbReference type="NCBI Taxonomy" id="2979115"/>
    <lineage>
        <taxon>Bacteria</taxon>
        <taxon>Pseudomonadati</taxon>
        <taxon>Verrucomicrobiota</taxon>
        <taxon>Verrucomicrobiia</taxon>
        <taxon>Verrucomicrobiales</taxon>
        <taxon>Verrucomicrobiaceae</taxon>
        <taxon>Oceaniferula</taxon>
    </lineage>
</organism>
<dbReference type="Gene3D" id="6.10.140.1430">
    <property type="match status" value="1"/>
</dbReference>
<feature type="region of interest" description="Disordered" evidence="1">
    <location>
        <begin position="1"/>
        <end position="27"/>
    </location>
</feature>